<reference evidence="10" key="2">
    <citation type="submission" date="2021-09" db="EMBL/GenBank/DDBJ databases">
        <authorList>
            <person name="Gilroy R."/>
        </authorList>
    </citation>
    <scope>NUCLEOTIDE SEQUENCE</scope>
    <source>
        <strain evidence="10">ChiHjej13B12-9602</strain>
    </source>
</reference>
<protein>
    <submittedName>
        <fullName evidence="10">Basic amino acid/polyamine antiporter</fullName>
    </submittedName>
</protein>
<dbReference type="PIRSF" id="PIRSF006060">
    <property type="entry name" value="AA_transporter"/>
    <property type="match status" value="1"/>
</dbReference>
<dbReference type="PANTHER" id="PTHR42770">
    <property type="entry name" value="AMINO ACID TRANSPORTER-RELATED"/>
    <property type="match status" value="1"/>
</dbReference>
<dbReference type="Proteomes" id="UP000753256">
    <property type="component" value="Unassembled WGS sequence"/>
</dbReference>
<feature type="transmembrane region" description="Helical" evidence="9">
    <location>
        <begin position="141"/>
        <end position="158"/>
    </location>
</feature>
<feature type="transmembrane region" description="Helical" evidence="9">
    <location>
        <begin position="56"/>
        <end position="77"/>
    </location>
</feature>
<name>A0A921ISZ3_9ACTN</name>
<evidence type="ECO:0000256" key="1">
    <source>
        <dbReference type="ARBA" id="ARBA00004651"/>
    </source>
</evidence>
<keyword evidence="8 9" id="KW-0472">Membrane</keyword>
<feature type="transmembrane region" description="Helical" evidence="9">
    <location>
        <begin position="469"/>
        <end position="492"/>
    </location>
</feature>
<dbReference type="GO" id="GO:0006865">
    <property type="term" value="P:amino acid transport"/>
    <property type="evidence" value="ECO:0007669"/>
    <property type="project" value="UniProtKB-KW"/>
</dbReference>
<feature type="transmembrane region" description="Helical" evidence="9">
    <location>
        <begin position="211"/>
        <end position="236"/>
    </location>
</feature>
<gene>
    <name evidence="10" type="ORF">K8V70_03455</name>
</gene>
<dbReference type="AlphaFoldDB" id="A0A921ISZ3"/>
<evidence type="ECO:0000256" key="4">
    <source>
        <dbReference type="ARBA" id="ARBA00022475"/>
    </source>
</evidence>
<keyword evidence="5 9" id="KW-0812">Transmembrane</keyword>
<evidence type="ECO:0000313" key="10">
    <source>
        <dbReference type="EMBL" id="HJG36908.1"/>
    </source>
</evidence>
<dbReference type="GO" id="GO:0005886">
    <property type="term" value="C:plasma membrane"/>
    <property type="evidence" value="ECO:0007669"/>
    <property type="project" value="UniProtKB-SubCell"/>
</dbReference>
<dbReference type="RefSeq" id="WP_273189354.1">
    <property type="nucleotide sequence ID" value="NZ_DYUZ01000014.1"/>
</dbReference>
<evidence type="ECO:0000256" key="2">
    <source>
        <dbReference type="ARBA" id="ARBA00008220"/>
    </source>
</evidence>
<proteinExistence type="inferred from homology"/>
<comment type="similarity">
    <text evidence="2">Belongs to the amino acid-polyamine-organocation (APC) superfamily. Basic amino acid/polyamine antiporter (APA) (TC 2.A.3.2) family.</text>
</comment>
<keyword evidence="7 9" id="KW-1133">Transmembrane helix</keyword>
<feature type="transmembrane region" description="Helical" evidence="9">
    <location>
        <begin position="170"/>
        <end position="191"/>
    </location>
</feature>
<feature type="transmembrane region" description="Helical" evidence="9">
    <location>
        <begin position="411"/>
        <end position="429"/>
    </location>
</feature>
<dbReference type="InterPro" id="IPR004754">
    <property type="entry name" value="Amino_acid_antiprt"/>
</dbReference>
<feature type="transmembrane region" description="Helical" evidence="9">
    <location>
        <begin position="372"/>
        <end position="395"/>
    </location>
</feature>
<feature type="transmembrane region" description="Helical" evidence="9">
    <location>
        <begin position="118"/>
        <end position="135"/>
    </location>
</feature>
<dbReference type="EMBL" id="DYUZ01000014">
    <property type="protein sequence ID" value="HJG36908.1"/>
    <property type="molecule type" value="Genomic_DNA"/>
</dbReference>
<reference evidence="10" key="1">
    <citation type="journal article" date="2021" name="PeerJ">
        <title>Extensive microbial diversity within the chicken gut microbiome revealed by metagenomics and culture.</title>
        <authorList>
            <person name="Gilroy R."/>
            <person name="Ravi A."/>
            <person name="Getino M."/>
            <person name="Pursley I."/>
            <person name="Horton D.L."/>
            <person name="Alikhan N.F."/>
            <person name="Baker D."/>
            <person name="Gharbi K."/>
            <person name="Hall N."/>
            <person name="Watson M."/>
            <person name="Adriaenssens E.M."/>
            <person name="Foster-Nyarko E."/>
            <person name="Jarju S."/>
            <person name="Secka A."/>
            <person name="Antonio M."/>
            <person name="Oren A."/>
            <person name="Chaudhuri R.R."/>
            <person name="La Ragione R."/>
            <person name="Hildebrand F."/>
            <person name="Pallen M.J."/>
        </authorList>
    </citation>
    <scope>NUCLEOTIDE SEQUENCE</scope>
    <source>
        <strain evidence="10">ChiHjej13B12-9602</strain>
    </source>
</reference>
<evidence type="ECO:0000313" key="11">
    <source>
        <dbReference type="Proteomes" id="UP000753256"/>
    </source>
</evidence>
<keyword evidence="4" id="KW-1003">Cell membrane</keyword>
<comment type="subcellular location">
    <subcellularLocation>
        <location evidence="1">Cell membrane</location>
        <topology evidence="1">Multi-pass membrane protein</topology>
    </subcellularLocation>
</comment>
<organism evidence="10 11">
    <name type="scientific">Enorma phocaeensis</name>
    <dbReference type="NCBI Taxonomy" id="1871019"/>
    <lineage>
        <taxon>Bacteria</taxon>
        <taxon>Bacillati</taxon>
        <taxon>Actinomycetota</taxon>
        <taxon>Coriobacteriia</taxon>
        <taxon>Coriobacteriales</taxon>
        <taxon>Coriobacteriaceae</taxon>
        <taxon>Enorma</taxon>
    </lineage>
</organism>
<dbReference type="InterPro" id="IPR050367">
    <property type="entry name" value="APC_superfamily"/>
</dbReference>
<dbReference type="NCBIfam" id="TIGR00905">
    <property type="entry name" value="2A0302"/>
    <property type="match status" value="1"/>
</dbReference>
<evidence type="ECO:0000256" key="3">
    <source>
        <dbReference type="ARBA" id="ARBA00022448"/>
    </source>
</evidence>
<feature type="transmembrane region" description="Helical" evidence="9">
    <location>
        <begin position="291"/>
        <end position="318"/>
    </location>
</feature>
<accession>A0A921ISZ3</accession>
<feature type="transmembrane region" description="Helical" evidence="9">
    <location>
        <begin position="346"/>
        <end position="366"/>
    </location>
</feature>
<dbReference type="GO" id="GO:0022857">
    <property type="term" value="F:transmembrane transporter activity"/>
    <property type="evidence" value="ECO:0007669"/>
    <property type="project" value="InterPro"/>
</dbReference>
<comment type="caution">
    <text evidence="10">The sequence shown here is derived from an EMBL/GenBank/DDBJ whole genome shotgun (WGS) entry which is preliminary data.</text>
</comment>
<feature type="transmembrane region" description="Helical" evidence="9">
    <location>
        <begin position="435"/>
        <end position="453"/>
    </location>
</feature>
<evidence type="ECO:0000256" key="6">
    <source>
        <dbReference type="ARBA" id="ARBA00022970"/>
    </source>
</evidence>
<evidence type="ECO:0000256" key="7">
    <source>
        <dbReference type="ARBA" id="ARBA00022989"/>
    </source>
</evidence>
<feature type="transmembrane region" description="Helical" evidence="9">
    <location>
        <begin position="89"/>
        <end position="111"/>
    </location>
</feature>
<evidence type="ECO:0000256" key="5">
    <source>
        <dbReference type="ARBA" id="ARBA00022692"/>
    </source>
</evidence>
<dbReference type="PANTHER" id="PTHR42770:SF4">
    <property type="entry name" value="ARGININE_ORNITHINE ANTIPORTER-RELATED"/>
    <property type="match status" value="1"/>
</dbReference>
<dbReference type="InterPro" id="IPR002293">
    <property type="entry name" value="AA/rel_permease1"/>
</dbReference>
<sequence length="493" mass="51984">MGQERDTAVDVGSDGIIDPEGLDLFRLTMMVITASICGGIFSLAGDMAAGGANSGAVIVSWAICFIGVFALMMVFNGLSQARPKLTGGIYAYAAAGFGDYVGFNSAWGYWISACLSNVSFALLLFSALGYFFPAFGEGNNVLSIVCASIFLWILTFLVTRGVKEAAGINVIVTLAKLVPLGLFVLSIVLLGKFDPAIFMDNFWGEPGGPSFGEQVVSTMIALVWVFTGIEGAVVISGRAKYVKDVGRATALGFIAVFVLYLFISLLSLGIMPRSEMADLATPSMAGILEHAIGPVGAAVVNLGVILSLVGAMLGYVIIAAETPFEAARQGTFPLAFAKTNKQGAPIVTVLVSSGITQLFLILSVIAASTYQFFYSCAVNTILIPYVCSAAYYMVIGWKNEGLDGPRAPKLWVARLFGTLGFIYTIFLVWSTGLQGVMITTILFAPAIVVYALGERGRGKAVLPLAHDKVIAVVVVVVAVISLYLHFAGIAPIV</sequence>
<feature type="transmembrane region" description="Helical" evidence="9">
    <location>
        <begin position="24"/>
        <end position="44"/>
    </location>
</feature>
<dbReference type="Pfam" id="PF13520">
    <property type="entry name" value="AA_permease_2"/>
    <property type="match status" value="1"/>
</dbReference>
<evidence type="ECO:0000256" key="9">
    <source>
        <dbReference type="SAM" id="Phobius"/>
    </source>
</evidence>
<keyword evidence="3" id="KW-0813">Transport</keyword>
<keyword evidence="6" id="KW-0029">Amino-acid transport</keyword>
<dbReference type="Gene3D" id="1.20.1740.10">
    <property type="entry name" value="Amino acid/polyamine transporter I"/>
    <property type="match status" value="1"/>
</dbReference>
<feature type="transmembrane region" description="Helical" evidence="9">
    <location>
        <begin position="248"/>
        <end position="271"/>
    </location>
</feature>
<evidence type="ECO:0000256" key="8">
    <source>
        <dbReference type="ARBA" id="ARBA00023136"/>
    </source>
</evidence>